<dbReference type="InterPro" id="IPR017853">
    <property type="entry name" value="GH"/>
</dbReference>
<accession>A0A0G3ELX1</accession>
<dbReference type="Gene3D" id="2.60.120.430">
    <property type="entry name" value="Galactose-binding lectin"/>
    <property type="match status" value="1"/>
</dbReference>
<dbReference type="STRING" id="1307763.L21SP4_01924"/>
<dbReference type="KEGG" id="vbl:L21SP4_01924"/>
<keyword evidence="2 7" id="KW-0378">Hydrolase</keyword>
<feature type="chain" id="PRO_5005184277" evidence="4">
    <location>
        <begin position="26"/>
        <end position="1357"/>
    </location>
</feature>
<dbReference type="Pfam" id="PF00703">
    <property type="entry name" value="Glyco_hydro_2"/>
    <property type="match status" value="1"/>
</dbReference>
<dbReference type="InterPro" id="IPR036156">
    <property type="entry name" value="Beta-gal/glucu_dom_sf"/>
</dbReference>
<dbReference type="Gene3D" id="2.60.40.10">
    <property type="entry name" value="Immunoglobulins"/>
    <property type="match status" value="1"/>
</dbReference>
<evidence type="ECO:0000256" key="1">
    <source>
        <dbReference type="ARBA" id="ARBA00007401"/>
    </source>
</evidence>
<dbReference type="EMBL" id="CP010904">
    <property type="protein sequence ID" value="AKJ65159.1"/>
    <property type="molecule type" value="Genomic_DNA"/>
</dbReference>
<dbReference type="PANTHER" id="PTHR42732">
    <property type="entry name" value="BETA-GALACTOSIDASE"/>
    <property type="match status" value="1"/>
</dbReference>
<dbReference type="InterPro" id="IPR008979">
    <property type="entry name" value="Galactose-bd-like_sf"/>
</dbReference>
<dbReference type="PANTHER" id="PTHR42732:SF1">
    <property type="entry name" value="BETA-MANNOSIDASE"/>
    <property type="match status" value="1"/>
</dbReference>
<gene>
    <name evidence="7" type="ORF">L21SP4_01924</name>
</gene>
<evidence type="ECO:0000313" key="8">
    <source>
        <dbReference type="Proteomes" id="UP000035268"/>
    </source>
</evidence>
<dbReference type="InterPro" id="IPR013783">
    <property type="entry name" value="Ig-like_fold"/>
</dbReference>
<dbReference type="Gene3D" id="3.20.20.80">
    <property type="entry name" value="Glycosidases"/>
    <property type="match status" value="1"/>
</dbReference>
<feature type="signal peptide" evidence="4">
    <location>
        <begin position="1"/>
        <end position="25"/>
    </location>
</feature>
<keyword evidence="3 7" id="KW-0326">Glycosidase</keyword>
<organism evidence="7 8">
    <name type="scientific">Kiritimatiella glycovorans</name>
    <dbReference type="NCBI Taxonomy" id="1307763"/>
    <lineage>
        <taxon>Bacteria</taxon>
        <taxon>Pseudomonadati</taxon>
        <taxon>Kiritimatiellota</taxon>
        <taxon>Kiritimatiellia</taxon>
        <taxon>Kiritimatiellales</taxon>
        <taxon>Kiritimatiellaceae</taxon>
        <taxon>Kiritimatiella</taxon>
    </lineage>
</organism>
<reference evidence="7 8" key="2">
    <citation type="journal article" date="2016" name="ISME J.">
        <title>Characterization of the first cultured representative of Verrucomicrobia subdivision 5 indicates the proposal of a novel phylum.</title>
        <authorList>
            <person name="Spring S."/>
            <person name="Bunk B."/>
            <person name="Sproer C."/>
            <person name="Schumann P."/>
            <person name="Rohde M."/>
            <person name="Tindall B.J."/>
            <person name="Klenk H.P."/>
        </authorList>
    </citation>
    <scope>NUCLEOTIDE SEQUENCE [LARGE SCALE GENOMIC DNA]</scope>
    <source>
        <strain evidence="7 8">L21-Fru-AB</strain>
    </source>
</reference>
<dbReference type="Proteomes" id="UP000035268">
    <property type="component" value="Chromosome"/>
</dbReference>
<dbReference type="Gene3D" id="2.60.120.260">
    <property type="entry name" value="Galactose-binding domain-like"/>
    <property type="match status" value="1"/>
</dbReference>
<dbReference type="SUPFAM" id="SSF51445">
    <property type="entry name" value="(Trans)glycosidases"/>
    <property type="match status" value="1"/>
</dbReference>
<proteinExistence type="inferred from homology"/>
<reference evidence="8" key="1">
    <citation type="submission" date="2015-02" db="EMBL/GenBank/DDBJ databases">
        <title>Description and complete genome sequence of the first cultured representative of the subdivision 5 of the Verrucomicrobia phylum.</title>
        <authorList>
            <person name="Spring S."/>
            <person name="Bunk B."/>
            <person name="Sproer C."/>
            <person name="Klenk H.-P."/>
        </authorList>
    </citation>
    <scope>NUCLEOTIDE SEQUENCE [LARGE SCALE GENOMIC DNA]</scope>
    <source>
        <strain evidence="8">L21-Fru-AB</strain>
    </source>
</reference>
<keyword evidence="8" id="KW-1185">Reference proteome</keyword>
<dbReference type="InterPro" id="IPR006103">
    <property type="entry name" value="Glyco_hydro_2_cat"/>
</dbReference>
<feature type="domain" description="Glycoside hydrolase family 2 immunoglobulin-like beta-sandwich" evidence="5">
    <location>
        <begin position="614"/>
        <end position="714"/>
    </location>
</feature>
<dbReference type="SUPFAM" id="SSF49303">
    <property type="entry name" value="beta-Galactosidase/glucuronidase domain"/>
    <property type="match status" value="1"/>
</dbReference>
<comment type="similarity">
    <text evidence="1">Belongs to the glycosyl hydrolase 2 family.</text>
</comment>
<dbReference type="Pfam" id="PF02836">
    <property type="entry name" value="Glyco_hydro_2_C"/>
    <property type="match status" value="1"/>
</dbReference>
<dbReference type="Gene3D" id="2.60.120.560">
    <property type="entry name" value="Exo-inulinase, domain 1"/>
    <property type="match status" value="1"/>
</dbReference>
<evidence type="ECO:0000256" key="3">
    <source>
        <dbReference type="ARBA" id="ARBA00023295"/>
    </source>
</evidence>
<dbReference type="OrthoDB" id="9801077at2"/>
<dbReference type="RefSeq" id="WP_052882424.1">
    <property type="nucleotide sequence ID" value="NZ_CP010904.1"/>
</dbReference>
<protein>
    <submittedName>
        <fullName evidence="7">Beta-galactosidase</fullName>
        <ecNumber evidence="7">3.2.1.23</ecNumber>
    </submittedName>
</protein>
<evidence type="ECO:0000256" key="4">
    <source>
        <dbReference type="SAM" id="SignalP"/>
    </source>
</evidence>
<sequence precursor="true">MHALQKRSVRLTGLILLLSTAAAGAQSSSRLTDFSWAPEPGGDWRVEDETLTGKDRPLTADVDAHDYVFRGEARCIERDGVAQIWLSFRYRDPWNRYAVALRGGLMDDLILYRYRESDGSSPDIHLGHFAPLGFDLKPGQWIPFEIRVVGPSITIRAGDVAEPQMVFEDTGGLTRGGIAVGGSWHRCEFRDLSIEPVEPRTAGRFSDEAIRINFVTPTNPAASGDLVSDGSAFNEAAGLGWNRDVRRYTRARKDREDVPAEQLSGVCVAHGLDRATFRYRLENGRYWVTPVLGDVEYPSRAEVRIDEQRVLEQELARNEFLRRGFPVEVTNGELALTFVSNHPDGQQGLFLSELIIEPWKDVGEDKLASKEEKAAAERRRLKQQQEKRLRRRQGYRARSMDADTLTLDGDWLFLPGRETGEADRPQAPAEADEDWHVVDVPAFLNPISFWCLTGNRGQAYGFRHHEMRRVEDLTFDVRDLQSGWYRQWFELPEGGSGDGLIAEFDAAAMNAAVYCNGEPVTRHSGMFGRFEADLTPFVQWGRTNLLAVYVSSNTRQFSREVDTVAVSVEVTEDMLKSLPRGFYHPAYDGMGRRVTDRPIGLWQPVRLKRVSRRVRLEDLFFKPRTDGADLQLDLRNTGRSRESLQIEAEVAGRTFTRSTEVEPDQTRRVTLSLDPDGIEPWFPHDPNLYTLKTTVRALRDGSVLAQDTREVGFRTIEVEGTQIHMNGRPYWLGGANMGPLAYRPNDAALARRFLKHMHEANQRIMRSHGFPPTETWARAADRYGVGLSSEGVWPWLMIRNSEIPDRALLDQHKRETIEIIKRLRNHPGILVWTVGNEQYFMDDRDPERKKKKWAYFQELLDLYRTYDGTRPVILTSGYVAHPGQAEYVEAHGFDDGDLADPHLYSGWYTPSVFSDQYAEGRYLPATRKPILSQEASTGYPNDDTGTSELHYIKLFVPQIWVGDDAFPDRNPDRFLRHQAVVTKEWIEDVRRTRRTAGWMMFSNFNWFRNAWSAEHLAPYPVQEYTRSAYADVLISARFRNRHVYAGNGIRGELVVVNDSNRFRDLSRLTCTMELRDAGGRRLGRRRFELPDCPYFRKSTAEFSFPIARDRETDRGPCRLELSLRSGDRIVARNHYRILVGPKRIDRPFEGQRRELVVLQNSPLNEYLNRRGIRFRTGMKSTAHHQGPRLDPQKDVMLISGPPAPRHDTNRGRILDYFVRTGGRLVLLETGDAADLFPDDGILKYIPRNVEQANIEETEHPLYKGLRHGDLKWWNSEWSGPKVALGTYELEWDAPNLVPLAEDIRTHAYGWKGPKTYPCFLYRSGEGEALVCELRASAWKTDPLAERLLSNLLDWALK</sequence>
<keyword evidence="4" id="KW-0732">Signal</keyword>
<evidence type="ECO:0000259" key="6">
    <source>
        <dbReference type="Pfam" id="PF02836"/>
    </source>
</evidence>
<name>A0A0G3ELX1_9BACT</name>
<evidence type="ECO:0000313" key="7">
    <source>
        <dbReference type="EMBL" id="AKJ65159.1"/>
    </source>
</evidence>
<dbReference type="InterPro" id="IPR006102">
    <property type="entry name" value="Ig-like_GH2"/>
</dbReference>
<dbReference type="EC" id="3.2.1.23" evidence="7"/>
<evidence type="ECO:0000259" key="5">
    <source>
        <dbReference type="Pfam" id="PF00703"/>
    </source>
</evidence>
<evidence type="ECO:0000256" key="2">
    <source>
        <dbReference type="ARBA" id="ARBA00022801"/>
    </source>
</evidence>
<dbReference type="GO" id="GO:0005975">
    <property type="term" value="P:carbohydrate metabolic process"/>
    <property type="evidence" value="ECO:0007669"/>
    <property type="project" value="InterPro"/>
</dbReference>
<dbReference type="InterPro" id="IPR051913">
    <property type="entry name" value="GH2_Domain-Containing"/>
</dbReference>
<feature type="domain" description="Glycoside hydrolase family 2 catalytic" evidence="6">
    <location>
        <begin position="716"/>
        <end position="888"/>
    </location>
</feature>
<dbReference type="SUPFAM" id="SSF49785">
    <property type="entry name" value="Galactose-binding domain-like"/>
    <property type="match status" value="2"/>
</dbReference>
<dbReference type="GO" id="GO:0004565">
    <property type="term" value="F:beta-galactosidase activity"/>
    <property type="evidence" value="ECO:0007669"/>
    <property type="project" value="UniProtKB-EC"/>
</dbReference>